<dbReference type="PROSITE" id="PS51257">
    <property type="entry name" value="PROKAR_LIPOPROTEIN"/>
    <property type="match status" value="1"/>
</dbReference>
<dbReference type="Pfam" id="PF25954">
    <property type="entry name" value="Beta-barrel_RND_2"/>
    <property type="match status" value="1"/>
</dbReference>
<organism evidence="7 8">
    <name type="scientific">Pacificimonas flava</name>
    <dbReference type="NCBI Taxonomy" id="1234595"/>
    <lineage>
        <taxon>Bacteria</taxon>
        <taxon>Pseudomonadati</taxon>
        <taxon>Pseudomonadota</taxon>
        <taxon>Alphaproteobacteria</taxon>
        <taxon>Sphingomonadales</taxon>
        <taxon>Sphingosinicellaceae</taxon>
        <taxon>Pacificimonas</taxon>
    </lineage>
</organism>
<dbReference type="InterPro" id="IPR058647">
    <property type="entry name" value="BSH_CzcB-like"/>
</dbReference>
<feature type="signal peptide" evidence="3">
    <location>
        <begin position="1"/>
        <end position="20"/>
    </location>
</feature>
<feature type="compositionally biased region" description="Basic and acidic residues" evidence="2">
    <location>
        <begin position="349"/>
        <end position="366"/>
    </location>
</feature>
<reference evidence="7 8" key="1">
    <citation type="journal article" date="2013" name="Genome Announc.">
        <title>Draft Genome Sequence of Strain JLT2015T, Belonging to the Family Sphingomonadaceae of the Alphaproteobacteria.</title>
        <authorList>
            <person name="Tang K."/>
            <person name="Liu K."/>
            <person name="Li S."/>
            <person name="Jiao N."/>
        </authorList>
    </citation>
    <scope>NUCLEOTIDE SEQUENCE [LARGE SCALE GENOMIC DNA]</scope>
    <source>
        <strain evidence="7 8">JLT2015</strain>
    </source>
</reference>
<dbReference type="GO" id="GO:1990281">
    <property type="term" value="C:efflux pump complex"/>
    <property type="evidence" value="ECO:0007669"/>
    <property type="project" value="TreeGrafter"/>
</dbReference>
<feature type="region of interest" description="Disordered" evidence="2">
    <location>
        <begin position="346"/>
        <end position="366"/>
    </location>
</feature>
<accession>M2TJ86</accession>
<evidence type="ECO:0000259" key="6">
    <source>
        <dbReference type="Pfam" id="PF25989"/>
    </source>
</evidence>
<keyword evidence="3" id="KW-0732">Signal</keyword>
<dbReference type="InterPro" id="IPR058792">
    <property type="entry name" value="Beta-barrel_RND_2"/>
</dbReference>
<proteinExistence type="inferred from homology"/>
<dbReference type="PANTHER" id="PTHR30469">
    <property type="entry name" value="MULTIDRUG RESISTANCE PROTEIN MDTA"/>
    <property type="match status" value="1"/>
</dbReference>
<dbReference type="NCBIfam" id="TIGR01730">
    <property type="entry name" value="RND_mfp"/>
    <property type="match status" value="1"/>
</dbReference>
<dbReference type="EMBL" id="AMRV01000018">
    <property type="protein sequence ID" value="EMD81706.1"/>
    <property type="molecule type" value="Genomic_DNA"/>
</dbReference>
<dbReference type="Pfam" id="PF25989">
    <property type="entry name" value="YknX_C"/>
    <property type="match status" value="1"/>
</dbReference>
<evidence type="ECO:0000259" key="5">
    <source>
        <dbReference type="Pfam" id="PF25973"/>
    </source>
</evidence>
<evidence type="ECO:0000259" key="4">
    <source>
        <dbReference type="Pfam" id="PF25954"/>
    </source>
</evidence>
<dbReference type="Gene3D" id="2.40.420.20">
    <property type="match status" value="1"/>
</dbReference>
<dbReference type="PATRIC" id="fig|1234595.3.peg.2912"/>
<evidence type="ECO:0000313" key="7">
    <source>
        <dbReference type="EMBL" id="EMD81706.1"/>
    </source>
</evidence>
<comment type="caution">
    <text evidence="7">The sequence shown here is derived from an EMBL/GenBank/DDBJ whole genome shotgun (WGS) entry which is preliminary data.</text>
</comment>
<dbReference type="AlphaFoldDB" id="M2TJ86"/>
<protein>
    <submittedName>
        <fullName evidence="7">Co/Zn/Cd efflux system membrane fusion protein</fullName>
    </submittedName>
</protein>
<feature type="domain" description="YknX-like C-terminal permuted SH3-like" evidence="6">
    <location>
        <begin position="272"/>
        <end position="337"/>
    </location>
</feature>
<dbReference type="FunFam" id="2.40.30.170:FF:000010">
    <property type="entry name" value="Efflux RND transporter periplasmic adaptor subunit"/>
    <property type="match status" value="1"/>
</dbReference>
<dbReference type="RefSeq" id="WP_008603873.1">
    <property type="nucleotide sequence ID" value="NZ_AMRV01000018.1"/>
</dbReference>
<feature type="chain" id="PRO_5004025994" evidence="3">
    <location>
        <begin position="21"/>
        <end position="366"/>
    </location>
</feature>
<dbReference type="Gene3D" id="2.40.30.170">
    <property type="match status" value="1"/>
</dbReference>
<feature type="domain" description="CusB-like beta-barrel" evidence="4">
    <location>
        <begin position="192"/>
        <end position="266"/>
    </location>
</feature>
<dbReference type="Proteomes" id="UP000011717">
    <property type="component" value="Unassembled WGS sequence"/>
</dbReference>
<evidence type="ECO:0000256" key="2">
    <source>
        <dbReference type="SAM" id="MobiDB-lite"/>
    </source>
</evidence>
<sequence length="366" mass="39617">MRRLFLFLAIGATAMLSACADGDRPEQERPPVAVVAERVVLLPEQVTVEAIGSAQATRSAQIFAETAGRVTAVLFNAGDYVEKGDPLVRIDDRRERLAVSLAEVAVEEAEQLLGRYRRIEDTGAISASQIEAGASALSSARIELDQARVELADRTVRAPFPGHVGLTEVNVGDRVNDTTQITQIDDRGTLFVDFSAPEEVFGRLQAGETVDLVPYSDPDRTIEARIRAVDSTVAPGERTFTVRTEIPNKGDRLRPGMSFRIQFSSSGQDLPAVPEEAIIWGGEGAYLWTVENGKARRVPLTIAQRRNGRSLVQAKLEADDLIIVEGVQKVRQGQAVNLLDPAVPPPADVRMDSDGASRGRAVRADG</sequence>
<evidence type="ECO:0000313" key="8">
    <source>
        <dbReference type="Proteomes" id="UP000011717"/>
    </source>
</evidence>
<keyword evidence="8" id="KW-1185">Reference proteome</keyword>
<dbReference type="GO" id="GO:0015562">
    <property type="term" value="F:efflux transmembrane transporter activity"/>
    <property type="evidence" value="ECO:0007669"/>
    <property type="project" value="TreeGrafter"/>
</dbReference>
<dbReference type="Gene3D" id="2.40.50.100">
    <property type="match status" value="1"/>
</dbReference>
<evidence type="ECO:0000256" key="1">
    <source>
        <dbReference type="ARBA" id="ARBA00009477"/>
    </source>
</evidence>
<name>M2TJ86_9SPHN</name>
<feature type="domain" description="CzcB-like barrel-sandwich hybrid" evidence="5">
    <location>
        <begin position="59"/>
        <end position="186"/>
    </location>
</feature>
<dbReference type="InterPro" id="IPR006143">
    <property type="entry name" value="RND_pump_MFP"/>
</dbReference>
<gene>
    <name evidence="7" type="ORF">C725_2909</name>
</gene>
<dbReference type="InterPro" id="IPR058637">
    <property type="entry name" value="YknX-like_C"/>
</dbReference>
<comment type="similarity">
    <text evidence="1">Belongs to the membrane fusion protein (MFP) (TC 8.A.1) family.</text>
</comment>
<evidence type="ECO:0000256" key="3">
    <source>
        <dbReference type="SAM" id="SignalP"/>
    </source>
</evidence>
<dbReference type="Gene3D" id="1.10.287.470">
    <property type="entry name" value="Helix hairpin bin"/>
    <property type="match status" value="1"/>
</dbReference>
<dbReference type="PANTHER" id="PTHR30469:SF16">
    <property type="entry name" value="HAE1 FAMILY EFFLUX PUMP MFP COMPONENT"/>
    <property type="match status" value="1"/>
</dbReference>
<dbReference type="Pfam" id="PF25973">
    <property type="entry name" value="BSH_CzcB"/>
    <property type="match status" value="1"/>
</dbReference>
<dbReference type="SUPFAM" id="SSF111369">
    <property type="entry name" value="HlyD-like secretion proteins"/>
    <property type="match status" value="1"/>
</dbReference>